<proteinExistence type="predicted"/>
<comment type="caution">
    <text evidence="1">The sequence shown here is derived from an EMBL/GenBank/DDBJ whole genome shotgun (WGS) entry which is preliminary data.</text>
</comment>
<dbReference type="Proteomes" id="UP001056778">
    <property type="component" value="Chromosome 5"/>
</dbReference>
<dbReference type="EMBL" id="CM043019">
    <property type="protein sequence ID" value="KAI4461198.1"/>
    <property type="molecule type" value="Genomic_DNA"/>
</dbReference>
<reference evidence="1" key="1">
    <citation type="submission" date="2022-04" db="EMBL/GenBank/DDBJ databases">
        <title>Chromosome-scale genome assembly of Holotrichia oblita Faldermann.</title>
        <authorList>
            <person name="Rongchong L."/>
        </authorList>
    </citation>
    <scope>NUCLEOTIDE SEQUENCE</scope>
    <source>
        <strain evidence="1">81SQS9</strain>
    </source>
</reference>
<accession>A0ACB9T339</accession>
<keyword evidence="2" id="KW-1185">Reference proteome</keyword>
<protein>
    <submittedName>
        <fullName evidence="1">Centrocortin family member</fullName>
    </submittedName>
</protein>
<sequence length="546" mass="62377">MQLITFLKCVHLQLAAELGKTLLERNKELENSLKQQQNIIEDQTQEIEYLTKQTVALREVNDSRLRIYEQLEVNIQDLERANHRLAVDNSADKKHIKSLTANIEALELKCEHLQSSIDDLTLQLEVARRKSQRLSTPVKDTFAGHTRLKRGDKLSHQLDDLGTRPLSPDSSCTHKKYDGCVSTTRPDRCQQTQTTPKKEEPDSTEPDSKEIEQIAYLMSQLREAHTQCAKDQRRITELQEQLETMQEQSKVLERQLSQYHIKEEEMKSVQDEFSSLEEVRQGQLCSRCLRTVNGDDMSLSACDDDDSSMFEALNERSQHRSSFSMDVQVRNEIVRRLHENINPTVKQGNNLYKDLVQKYEALLKYRNPTRNQKQVNNCLSLHEELQMSTDFTNLMNTKDTDEDSGHGDSLKPIKVKQRKIKAFSRTPTDFSEAETSSSGFSGTRHPTKLTQTDGRPGSFLCTIADGKDCISIYDDAASPIETATTKEENEDLPLLDDNTRENAPTVPPVTPSNDAFPDFPDNATDDTQSILLQRCPNHPQVRWISQ</sequence>
<organism evidence="1 2">
    <name type="scientific">Holotrichia oblita</name>
    <name type="common">Chafer beetle</name>
    <dbReference type="NCBI Taxonomy" id="644536"/>
    <lineage>
        <taxon>Eukaryota</taxon>
        <taxon>Metazoa</taxon>
        <taxon>Ecdysozoa</taxon>
        <taxon>Arthropoda</taxon>
        <taxon>Hexapoda</taxon>
        <taxon>Insecta</taxon>
        <taxon>Pterygota</taxon>
        <taxon>Neoptera</taxon>
        <taxon>Endopterygota</taxon>
        <taxon>Coleoptera</taxon>
        <taxon>Polyphaga</taxon>
        <taxon>Scarabaeiformia</taxon>
        <taxon>Scarabaeidae</taxon>
        <taxon>Melolonthinae</taxon>
        <taxon>Holotrichia</taxon>
    </lineage>
</organism>
<name>A0ACB9T339_HOLOL</name>
<evidence type="ECO:0000313" key="1">
    <source>
        <dbReference type="EMBL" id="KAI4461198.1"/>
    </source>
</evidence>
<evidence type="ECO:0000313" key="2">
    <source>
        <dbReference type="Proteomes" id="UP001056778"/>
    </source>
</evidence>
<gene>
    <name evidence="1" type="ORF">MML48_5g00020583</name>
</gene>